<evidence type="ECO:0000256" key="1">
    <source>
        <dbReference type="SAM" id="Coils"/>
    </source>
</evidence>
<sequence>MKQQKLTKTSDEIIVNLRQGGKKAVQEHVRGLEQLIEHYSKEIDEYHQRDENKKADILAKKKDLVAKEIETFTSKP</sequence>
<evidence type="ECO:0000313" key="2">
    <source>
        <dbReference type="EMBL" id="CAF3416708.1"/>
    </source>
</evidence>
<comment type="caution">
    <text evidence="2">The sequence shown here is derived from an EMBL/GenBank/DDBJ whole genome shotgun (WGS) entry which is preliminary data.</text>
</comment>
<dbReference type="Proteomes" id="UP000663872">
    <property type="component" value="Unassembled WGS sequence"/>
</dbReference>
<dbReference type="Proteomes" id="UP000663848">
    <property type="component" value="Unassembled WGS sequence"/>
</dbReference>
<accession>A0A818BCF3</accession>
<dbReference type="EMBL" id="CAJOBR010000002">
    <property type="protein sequence ID" value="CAF4442790.1"/>
    <property type="molecule type" value="Genomic_DNA"/>
</dbReference>
<gene>
    <name evidence="2" type="ORF">GRG538_LOCUS11410</name>
    <name evidence="3" type="ORF">QYT958_LOCUS55</name>
</gene>
<evidence type="ECO:0000313" key="4">
    <source>
        <dbReference type="Proteomes" id="UP000663872"/>
    </source>
</evidence>
<dbReference type="AlphaFoldDB" id="A0A818BCF3"/>
<keyword evidence="1" id="KW-0175">Coiled coil</keyword>
<evidence type="ECO:0000313" key="3">
    <source>
        <dbReference type="EMBL" id="CAF4442790.1"/>
    </source>
</evidence>
<organism evidence="2 4">
    <name type="scientific">Rotaria socialis</name>
    <dbReference type="NCBI Taxonomy" id="392032"/>
    <lineage>
        <taxon>Eukaryota</taxon>
        <taxon>Metazoa</taxon>
        <taxon>Spiralia</taxon>
        <taxon>Gnathifera</taxon>
        <taxon>Rotifera</taxon>
        <taxon>Eurotatoria</taxon>
        <taxon>Bdelloidea</taxon>
        <taxon>Philodinida</taxon>
        <taxon>Philodinidae</taxon>
        <taxon>Rotaria</taxon>
    </lineage>
</organism>
<proteinExistence type="predicted"/>
<reference evidence="2" key="1">
    <citation type="submission" date="2021-02" db="EMBL/GenBank/DDBJ databases">
        <authorList>
            <person name="Nowell W R."/>
        </authorList>
    </citation>
    <scope>NUCLEOTIDE SEQUENCE</scope>
</reference>
<feature type="coiled-coil region" evidence="1">
    <location>
        <begin position="22"/>
        <end position="49"/>
    </location>
</feature>
<dbReference type="EMBL" id="CAJNYT010001514">
    <property type="protein sequence ID" value="CAF3416708.1"/>
    <property type="molecule type" value="Genomic_DNA"/>
</dbReference>
<name>A0A818BCF3_9BILA</name>
<protein>
    <submittedName>
        <fullName evidence="2">Uncharacterized protein</fullName>
    </submittedName>
</protein>